<dbReference type="Proteomes" id="UP000078596">
    <property type="component" value="Chromosome"/>
</dbReference>
<dbReference type="OrthoDB" id="6115415at2"/>
<organism evidence="2 3">
    <name type="scientific">Halothiobacillus diazotrophicus</name>
    <dbReference type="NCBI Taxonomy" id="1860122"/>
    <lineage>
        <taxon>Bacteria</taxon>
        <taxon>Pseudomonadati</taxon>
        <taxon>Pseudomonadota</taxon>
        <taxon>Gammaproteobacteria</taxon>
        <taxon>Chromatiales</taxon>
        <taxon>Halothiobacillaceae</taxon>
        <taxon>Halothiobacillus</taxon>
    </lineage>
</organism>
<evidence type="ECO:0000259" key="1">
    <source>
        <dbReference type="Pfam" id="PF22308"/>
    </source>
</evidence>
<reference evidence="2 3" key="1">
    <citation type="submission" date="2016-06" db="EMBL/GenBank/DDBJ databases">
        <title>Insight into the functional genes involving in sulfur oxidation in Pearl River water.</title>
        <authorList>
            <person name="Luo J."/>
            <person name="Tan X."/>
            <person name="Lin W."/>
        </authorList>
    </citation>
    <scope>NUCLEOTIDE SEQUENCE [LARGE SCALE GENOMIC DNA]</scope>
    <source>
        <strain evidence="2 3">LS2</strain>
    </source>
</reference>
<proteinExistence type="predicted"/>
<dbReference type="EMBL" id="CP016027">
    <property type="protein sequence ID" value="ANJ67101.1"/>
    <property type="molecule type" value="Genomic_DNA"/>
</dbReference>
<protein>
    <recommendedName>
        <fullName evidence="1">DUF6969 domain-containing protein</fullName>
    </recommendedName>
</protein>
<gene>
    <name evidence="2" type="ORF">A9404_06625</name>
</gene>
<dbReference type="Pfam" id="PF22308">
    <property type="entry name" value="DUF6969"/>
    <property type="match status" value="1"/>
</dbReference>
<feature type="domain" description="DUF6969" evidence="1">
    <location>
        <begin position="55"/>
        <end position="240"/>
    </location>
</feature>
<evidence type="ECO:0000313" key="3">
    <source>
        <dbReference type="Proteomes" id="UP000078596"/>
    </source>
</evidence>
<name>A0A191ZGT8_9GAMM</name>
<dbReference type="STRING" id="1860122.A9404_06625"/>
<dbReference type="RefSeq" id="WP_066099463.1">
    <property type="nucleotide sequence ID" value="NZ_CP016027.1"/>
</dbReference>
<evidence type="ECO:0000313" key="2">
    <source>
        <dbReference type="EMBL" id="ANJ67101.1"/>
    </source>
</evidence>
<sequence length="262" mass="29723">MDRSLLAVSSARRMTTISPNRIEPATLVDWVAAGSEVYSAWLKSLPETDFEELLEVADEFYRLQHALAQDGLTILTELLRDESDAPLVRWQHYPEGDVEDPVTGAMYYYHAHDPVERPEEEHGHFHLFVRPSSSSGFSHVVGLSLDALGRIRTAFTTNRWVTDECIRPADEVLAMVPEGFVIDRARPSWLLSRWLMAVPRLIWPQLVRLLRDRDAALAWSGDSPLSEDVSEDRALQVLSEEGVDLMTVLSLIQQEAISRYQP</sequence>
<dbReference type="AlphaFoldDB" id="A0A191ZGT8"/>
<dbReference type="KEGG" id="haz:A9404_06625"/>
<dbReference type="InterPro" id="IPR054242">
    <property type="entry name" value="DUF6969"/>
</dbReference>
<accession>A0A191ZGT8</accession>
<keyword evidence="3" id="KW-1185">Reference proteome</keyword>